<evidence type="ECO:0000256" key="2">
    <source>
        <dbReference type="ARBA" id="ARBA00005695"/>
    </source>
</evidence>
<accession>A0ABN8JRY8</accession>
<dbReference type="EMBL" id="CAKXZT010000121">
    <property type="protein sequence ID" value="CAH2400868.1"/>
    <property type="molecule type" value="Genomic_DNA"/>
</dbReference>
<dbReference type="PROSITE" id="PS51318">
    <property type="entry name" value="TAT"/>
    <property type="match status" value="1"/>
</dbReference>
<keyword evidence="3" id="KW-0472">Membrane</keyword>
<keyword evidence="3" id="KW-0812">Transmembrane</keyword>
<proteinExistence type="inferred from homology"/>
<dbReference type="InterPro" id="IPR039424">
    <property type="entry name" value="SBP_5"/>
</dbReference>
<dbReference type="PANTHER" id="PTHR30290">
    <property type="entry name" value="PERIPLASMIC BINDING COMPONENT OF ABC TRANSPORTER"/>
    <property type="match status" value="1"/>
</dbReference>
<keyword evidence="3" id="KW-1133">Transmembrane helix</keyword>
<protein>
    <submittedName>
        <fullName evidence="5">Diguanylate cyclase</fullName>
    </submittedName>
</protein>
<evidence type="ECO:0000256" key="1">
    <source>
        <dbReference type="ARBA" id="ARBA00004418"/>
    </source>
</evidence>
<dbReference type="InterPro" id="IPR006311">
    <property type="entry name" value="TAT_signal"/>
</dbReference>
<evidence type="ECO:0000256" key="3">
    <source>
        <dbReference type="SAM" id="Phobius"/>
    </source>
</evidence>
<dbReference type="InterPro" id="IPR000914">
    <property type="entry name" value="SBP_5_dom"/>
</dbReference>
<name>A0ABN8JRY8_9HYPH</name>
<dbReference type="Pfam" id="PF00496">
    <property type="entry name" value="SBP_bac_5"/>
    <property type="match status" value="1"/>
</dbReference>
<evidence type="ECO:0000313" key="6">
    <source>
        <dbReference type="Proteomes" id="UP001153050"/>
    </source>
</evidence>
<dbReference type="PIRSF" id="PIRSF002741">
    <property type="entry name" value="MppA"/>
    <property type="match status" value="1"/>
</dbReference>
<dbReference type="InterPro" id="IPR030678">
    <property type="entry name" value="Peptide/Ni-bd"/>
</dbReference>
<comment type="caution">
    <text evidence="5">The sequence shown here is derived from an EMBL/GenBank/DDBJ whole genome shotgun (WGS) entry which is preliminary data.</text>
</comment>
<dbReference type="CDD" id="cd08503">
    <property type="entry name" value="PBP2_NikA_DppA_OppA_like_17"/>
    <property type="match status" value="1"/>
</dbReference>
<gene>
    <name evidence="5" type="ORF">MES5069_270106</name>
</gene>
<evidence type="ECO:0000259" key="4">
    <source>
        <dbReference type="Pfam" id="PF00496"/>
    </source>
</evidence>
<feature type="domain" description="Solute-binding protein family 5" evidence="4">
    <location>
        <begin position="108"/>
        <end position="463"/>
    </location>
</feature>
<comment type="similarity">
    <text evidence="2">Belongs to the bacterial solute-binding protein 5 family.</text>
</comment>
<organism evidence="5 6">
    <name type="scientific">Mesorhizobium escarrei</name>
    <dbReference type="NCBI Taxonomy" id="666018"/>
    <lineage>
        <taxon>Bacteria</taxon>
        <taxon>Pseudomonadati</taxon>
        <taxon>Pseudomonadota</taxon>
        <taxon>Alphaproteobacteria</taxon>
        <taxon>Hyphomicrobiales</taxon>
        <taxon>Phyllobacteriaceae</taxon>
        <taxon>Mesorhizobium</taxon>
    </lineage>
</organism>
<dbReference type="Gene3D" id="3.90.76.10">
    <property type="entry name" value="Dipeptide-binding Protein, Domain 1"/>
    <property type="match status" value="1"/>
</dbReference>
<dbReference type="Gene3D" id="3.40.190.10">
    <property type="entry name" value="Periplasmic binding protein-like II"/>
    <property type="match status" value="1"/>
</dbReference>
<dbReference type="RefSeq" id="WP_254018498.1">
    <property type="nucleotide sequence ID" value="NZ_CAKXZT010000121.1"/>
</dbReference>
<keyword evidence="6" id="KW-1185">Reference proteome</keyword>
<evidence type="ECO:0000313" key="5">
    <source>
        <dbReference type="EMBL" id="CAH2400868.1"/>
    </source>
</evidence>
<dbReference type="Proteomes" id="UP001153050">
    <property type="component" value="Unassembled WGS sequence"/>
</dbReference>
<dbReference type="Gene3D" id="3.10.105.10">
    <property type="entry name" value="Dipeptide-binding Protein, Domain 3"/>
    <property type="match status" value="1"/>
</dbReference>
<dbReference type="SUPFAM" id="SSF53850">
    <property type="entry name" value="Periplasmic binding protein-like II"/>
    <property type="match status" value="1"/>
</dbReference>
<reference evidence="5 6" key="1">
    <citation type="submission" date="2022-03" db="EMBL/GenBank/DDBJ databases">
        <authorList>
            <person name="Brunel B."/>
        </authorList>
    </citation>
    <scope>NUCLEOTIDE SEQUENCE [LARGE SCALE GENOMIC DNA]</scope>
    <source>
        <strain evidence="5">STM5069sample</strain>
    </source>
</reference>
<sequence>MTEHRKTGAGRPIVQKLAGETRAGRLDRREFLALASVLGVGAAAAYALAGLAAPTRASAQEQKRGGILKVGQQVLDISDPRAFDWPQKSNVARQFCEPLVRWEPDNSFSPSLLESWEVSDDAKTYILKVRQGVKWTNGDDFTADDVIFNIKRFADTTAEGSSMAARMAALRNGDEPQAAADAIERVDRHTVKLHLRVADISLIPSFGDYPALCVHPSFKGNLAAEPIGTGAFELVSFAVGEKAVLKRRENGSWWGGEALLDGIEFIDYGTDENLLISAYETGEVHMNDETSAEIAASYDAAGLVRETALTATTMVARMNAKTAPYTDVRVRKAIQGAVDNAVVLQLGVAGLGTVGENHHVAPVHPEYAEVPKVAPDKEKAKALLAEAGQTDTEFELISINEGWMSSSCDVIAAQMRDAGMKVKRTLLPGSTFWNDWTKYPFSATSWGGRPLGVQIYAVAYRSGEAWNESGFSNPDFDAKLTEVLGVFDPDKRRPLMAEMEKMLQDSGVLIQPYWNELIMHRIAAVRGYKRHPLREMHLEEVWLDM</sequence>
<comment type="subcellular location">
    <subcellularLocation>
        <location evidence="1">Periplasm</location>
    </subcellularLocation>
</comment>
<feature type="transmembrane region" description="Helical" evidence="3">
    <location>
        <begin position="31"/>
        <end position="53"/>
    </location>
</feature>